<feature type="non-terminal residue" evidence="1">
    <location>
        <position position="1"/>
    </location>
</feature>
<organism evidence="1 2">
    <name type="scientific">Acidovorax facilis</name>
    <dbReference type="NCBI Taxonomy" id="12917"/>
    <lineage>
        <taxon>Bacteria</taxon>
        <taxon>Pseudomonadati</taxon>
        <taxon>Pseudomonadota</taxon>
        <taxon>Betaproteobacteria</taxon>
        <taxon>Burkholderiales</taxon>
        <taxon>Comamonadaceae</taxon>
        <taxon>Acidovorax</taxon>
    </lineage>
</organism>
<proteinExistence type="predicted"/>
<keyword evidence="2" id="KW-1185">Reference proteome</keyword>
<accession>A0ABV8DIU8</accession>
<evidence type="ECO:0000313" key="2">
    <source>
        <dbReference type="Proteomes" id="UP001595693"/>
    </source>
</evidence>
<reference evidence="2" key="1">
    <citation type="journal article" date="2019" name="Int. J. Syst. Evol. Microbiol.">
        <title>The Global Catalogue of Microorganisms (GCM) 10K type strain sequencing project: providing services to taxonomists for standard genome sequencing and annotation.</title>
        <authorList>
            <consortium name="The Broad Institute Genomics Platform"/>
            <consortium name="The Broad Institute Genome Sequencing Center for Infectious Disease"/>
            <person name="Wu L."/>
            <person name="Ma J."/>
        </authorList>
    </citation>
    <scope>NUCLEOTIDE SEQUENCE [LARGE SCALE GENOMIC DNA]</scope>
    <source>
        <strain evidence="2">CCUG 2113</strain>
    </source>
</reference>
<dbReference type="RefSeq" id="WP_377808810.1">
    <property type="nucleotide sequence ID" value="NZ_JBHSAJ010000182.1"/>
</dbReference>
<gene>
    <name evidence="1" type="ORF">ACFOW3_28170</name>
</gene>
<protein>
    <submittedName>
        <fullName evidence="1">Uncharacterized protein</fullName>
    </submittedName>
</protein>
<dbReference type="EMBL" id="JBHSAJ010000182">
    <property type="protein sequence ID" value="MFC3938501.1"/>
    <property type="molecule type" value="Genomic_DNA"/>
</dbReference>
<comment type="caution">
    <text evidence="1">The sequence shown here is derived from an EMBL/GenBank/DDBJ whole genome shotgun (WGS) entry which is preliminary data.</text>
</comment>
<dbReference type="Proteomes" id="UP001595693">
    <property type="component" value="Unassembled WGS sequence"/>
</dbReference>
<sequence>GGTLKASPIRWDATADRLGVRVQAAFHSPRAIAGFPPVRRDLPMLIGRLPVQLSLSGESASLGAWRADPEALFELGDGLIVLSGSGHGPEHTSDLWTAQFSSREMWRALANAMAVSATLRRPAIAIARAAGAVYMLSPSTDVVQRIVFATSSREGRITLEQLELACDPARGQYLGS</sequence>
<evidence type="ECO:0000313" key="1">
    <source>
        <dbReference type="EMBL" id="MFC3938501.1"/>
    </source>
</evidence>
<name>A0ABV8DIU8_9BURK</name>